<dbReference type="AlphaFoldDB" id="W1Y757"/>
<evidence type="ECO:0000256" key="1">
    <source>
        <dbReference type="SAM" id="Phobius"/>
    </source>
</evidence>
<reference evidence="2" key="1">
    <citation type="submission" date="2013-12" db="EMBL/GenBank/DDBJ databases">
        <title>A Varibaculum cambriense genome reconstructed from a premature infant gut community with otherwise low bacterial novelty that shifts toward anaerobic metabolism during the third week of life.</title>
        <authorList>
            <person name="Brown C.T."/>
            <person name="Sharon I."/>
            <person name="Thomas B.C."/>
            <person name="Castelle C.J."/>
            <person name="Morowitz M.J."/>
            <person name="Banfield J.F."/>
        </authorList>
    </citation>
    <scope>NUCLEOTIDE SEQUENCE</scope>
</reference>
<evidence type="ECO:0000313" key="2">
    <source>
        <dbReference type="EMBL" id="ETJ37520.1"/>
    </source>
</evidence>
<feature type="transmembrane region" description="Helical" evidence="1">
    <location>
        <begin position="6"/>
        <end position="23"/>
    </location>
</feature>
<feature type="non-terminal residue" evidence="2">
    <location>
        <position position="25"/>
    </location>
</feature>
<dbReference type="EMBL" id="AZMM01008259">
    <property type="protein sequence ID" value="ETJ37520.1"/>
    <property type="molecule type" value="Genomic_DNA"/>
</dbReference>
<sequence length="25" mass="3020">MKKFNFDILAKIIILISFSLFYLKI</sequence>
<organism evidence="2">
    <name type="scientific">human gut metagenome</name>
    <dbReference type="NCBI Taxonomy" id="408170"/>
    <lineage>
        <taxon>unclassified sequences</taxon>
        <taxon>metagenomes</taxon>
        <taxon>organismal metagenomes</taxon>
    </lineage>
</organism>
<accession>W1Y757</accession>
<keyword evidence="1" id="KW-0472">Membrane</keyword>
<keyword evidence="1" id="KW-1133">Transmembrane helix</keyword>
<proteinExistence type="predicted"/>
<keyword evidence="1" id="KW-0812">Transmembrane</keyword>
<name>W1Y757_9ZZZZ</name>
<protein>
    <submittedName>
        <fullName evidence="2">Uncharacterized protein</fullName>
    </submittedName>
</protein>
<gene>
    <name evidence="2" type="ORF">Q604_UNBC08259G0001</name>
</gene>
<comment type="caution">
    <text evidence="2">The sequence shown here is derived from an EMBL/GenBank/DDBJ whole genome shotgun (WGS) entry which is preliminary data.</text>
</comment>